<dbReference type="AlphaFoldDB" id="A0AA39Y2A1"/>
<dbReference type="EMBL" id="JAULSV010000005">
    <property type="protein sequence ID" value="KAK0644110.1"/>
    <property type="molecule type" value="Genomic_DNA"/>
</dbReference>
<evidence type="ECO:0000313" key="1">
    <source>
        <dbReference type="EMBL" id="KAK0644110.1"/>
    </source>
</evidence>
<feature type="non-terminal residue" evidence="1">
    <location>
        <position position="1"/>
    </location>
</feature>
<protein>
    <submittedName>
        <fullName evidence="1">Uncharacterized protein</fullName>
    </submittedName>
</protein>
<proteinExistence type="predicted"/>
<keyword evidence="2" id="KW-1185">Reference proteome</keyword>
<evidence type="ECO:0000313" key="2">
    <source>
        <dbReference type="Proteomes" id="UP001174936"/>
    </source>
</evidence>
<gene>
    <name evidence="1" type="ORF">B0T16DRAFT_331081</name>
</gene>
<organism evidence="1 2">
    <name type="scientific">Cercophora newfieldiana</name>
    <dbReference type="NCBI Taxonomy" id="92897"/>
    <lineage>
        <taxon>Eukaryota</taxon>
        <taxon>Fungi</taxon>
        <taxon>Dikarya</taxon>
        <taxon>Ascomycota</taxon>
        <taxon>Pezizomycotina</taxon>
        <taxon>Sordariomycetes</taxon>
        <taxon>Sordariomycetidae</taxon>
        <taxon>Sordariales</taxon>
        <taxon>Lasiosphaeriaceae</taxon>
        <taxon>Cercophora</taxon>
    </lineage>
</organism>
<name>A0AA39Y2A1_9PEZI</name>
<accession>A0AA39Y2A1</accession>
<dbReference type="Proteomes" id="UP001174936">
    <property type="component" value="Unassembled WGS sequence"/>
</dbReference>
<sequence>SSPPSCLSPPSLPDPTPLFTGKGHILVLNFTTGYNDISPTTDHLGCLNADGAFTLSDCAVFTVADDFPRELTTAEGGVCTFYDDRAPEHLDSYYRKGLHALSCTKEGSTVEGAWRNSFYTIRGFNYPFICIGDFGCLYETKKVPDTEKEVLSVWEYAWGAHQMNGTPGYLQVVWLWDPVKEIAEKSS</sequence>
<comment type="caution">
    <text evidence="1">The sequence shown here is derived from an EMBL/GenBank/DDBJ whole genome shotgun (WGS) entry which is preliminary data.</text>
</comment>
<reference evidence="1" key="1">
    <citation type="submission" date="2023-06" db="EMBL/GenBank/DDBJ databases">
        <title>Genome-scale phylogeny and comparative genomics of the fungal order Sordariales.</title>
        <authorList>
            <consortium name="Lawrence Berkeley National Laboratory"/>
            <person name="Hensen N."/>
            <person name="Bonometti L."/>
            <person name="Westerberg I."/>
            <person name="Brannstrom I.O."/>
            <person name="Guillou S."/>
            <person name="Cros-Aarteil S."/>
            <person name="Calhoun S."/>
            <person name="Haridas S."/>
            <person name="Kuo A."/>
            <person name="Mondo S."/>
            <person name="Pangilinan J."/>
            <person name="Riley R."/>
            <person name="Labutti K."/>
            <person name="Andreopoulos B."/>
            <person name="Lipzen A."/>
            <person name="Chen C."/>
            <person name="Yanf M."/>
            <person name="Daum C."/>
            <person name="Ng V."/>
            <person name="Clum A."/>
            <person name="Steindorff A."/>
            <person name="Ohm R."/>
            <person name="Martin F."/>
            <person name="Silar P."/>
            <person name="Natvig D."/>
            <person name="Lalanne C."/>
            <person name="Gautier V."/>
            <person name="Ament-Velasquez S.L."/>
            <person name="Kruys A."/>
            <person name="Hutchinson M.I."/>
            <person name="Powell A.J."/>
            <person name="Barry K."/>
            <person name="Miller A.N."/>
            <person name="Grigoriev I.V."/>
            <person name="Debuchy R."/>
            <person name="Gladieux P."/>
            <person name="Thoren M.H."/>
            <person name="Johannesson H."/>
        </authorList>
    </citation>
    <scope>NUCLEOTIDE SEQUENCE</scope>
    <source>
        <strain evidence="1">SMH2532-1</strain>
    </source>
</reference>